<proteinExistence type="predicted"/>
<dbReference type="SUPFAM" id="SSF55383">
    <property type="entry name" value="Copper amine oxidase, domain N"/>
    <property type="match status" value="1"/>
</dbReference>
<dbReference type="Proteomes" id="UP000435177">
    <property type="component" value="Unassembled WGS sequence"/>
</dbReference>
<dbReference type="Gene3D" id="3.30.457.10">
    <property type="entry name" value="Copper amine oxidase-like, N-terminal domain"/>
    <property type="match status" value="1"/>
</dbReference>
<feature type="chain" id="PRO_5046756745" description="Copper amine oxidase-like N-terminal domain-containing protein" evidence="1">
    <location>
        <begin position="26"/>
        <end position="194"/>
    </location>
</feature>
<gene>
    <name evidence="3" type="ORF">GNP94_21280</name>
</gene>
<feature type="domain" description="Copper amine oxidase-like N-terminal" evidence="2">
    <location>
        <begin position="92"/>
        <end position="189"/>
    </location>
</feature>
<evidence type="ECO:0000313" key="4">
    <source>
        <dbReference type="Proteomes" id="UP000435177"/>
    </source>
</evidence>
<accession>A0ABW9TBF3</accession>
<evidence type="ECO:0000259" key="2">
    <source>
        <dbReference type="Pfam" id="PF07833"/>
    </source>
</evidence>
<dbReference type="EMBL" id="WOAA01000028">
    <property type="protein sequence ID" value="MUG68511.1"/>
    <property type="molecule type" value="Genomic_DNA"/>
</dbReference>
<name>A0ABW9TBF3_9BACL</name>
<dbReference type="Pfam" id="PF07833">
    <property type="entry name" value="Cu_amine_oxidN1"/>
    <property type="match status" value="1"/>
</dbReference>
<evidence type="ECO:0000256" key="1">
    <source>
        <dbReference type="SAM" id="SignalP"/>
    </source>
</evidence>
<sequence length="194" mass="21527">MKMKITKSIAICMLFALLLSTAAHAAEVFFWSEAEPRPSCTNNTRDGSTGNIGLIIDGEKKELDLPTCTEAINNRVLVLVDGNYLHTVAGTGAEPFIENGRTMIPLRALADAFDFEVEWKQSEAKITLKKEDTVIIMHIGQPEMFVNGKAVKLENAVPMIKNNVTFLPVRQLAEILSINVKWDHKTRTAVFALK</sequence>
<dbReference type="InterPro" id="IPR012854">
    <property type="entry name" value="Cu_amine_oxidase-like_N"/>
</dbReference>
<keyword evidence="4" id="KW-1185">Reference proteome</keyword>
<protein>
    <recommendedName>
        <fullName evidence="2">Copper amine oxidase-like N-terminal domain-containing protein</fullName>
    </recommendedName>
</protein>
<comment type="caution">
    <text evidence="3">The sequence shown here is derived from an EMBL/GenBank/DDBJ whole genome shotgun (WGS) entry which is preliminary data.</text>
</comment>
<organism evidence="3 4">
    <name type="scientific">Paenibacillus campinasensis</name>
    <dbReference type="NCBI Taxonomy" id="66347"/>
    <lineage>
        <taxon>Bacteria</taxon>
        <taxon>Bacillati</taxon>
        <taxon>Bacillota</taxon>
        <taxon>Bacilli</taxon>
        <taxon>Bacillales</taxon>
        <taxon>Paenibacillaceae</taxon>
        <taxon>Paenibacillus</taxon>
    </lineage>
</organism>
<keyword evidence="1" id="KW-0732">Signal</keyword>
<reference evidence="3 4" key="1">
    <citation type="submission" date="2019-11" db="EMBL/GenBank/DDBJ databases">
        <title>Draft genome sequences of five Paenibacillus species of dairy origin.</title>
        <authorList>
            <person name="Olajide A.M."/>
            <person name="Chen S."/>
            <person name="Lapointe G."/>
        </authorList>
    </citation>
    <scope>NUCLEOTIDE SEQUENCE [LARGE SCALE GENOMIC DNA]</scope>
    <source>
        <strain evidence="3 4">3CS1</strain>
    </source>
</reference>
<evidence type="ECO:0000313" key="3">
    <source>
        <dbReference type="EMBL" id="MUG68511.1"/>
    </source>
</evidence>
<dbReference type="InterPro" id="IPR036582">
    <property type="entry name" value="Mao_N_sf"/>
</dbReference>
<feature type="signal peptide" evidence="1">
    <location>
        <begin position="1"/>
        <end position="25"/>
    </location>
</feature>